<evidence type="ECO:0000259" key="5">
    <source>
        <dbReference type="SMART" id="SM00409"/>
    </source>
</evidence>
<dbReference type="Proteomes" id="UP001619887">
    <property type="component" value="Unassembled WGS sequence"/>
</dbReference>
<keyword evidence="4" id="KW-0732">Signal</keyword>
<dbReference type="GO" id="GO:0016020">
    <property type="term" value="C:membrane"/>
    <property type="evidence" value="ECO:0007669"/>
    <property type="project" value="UniProtKB-SubCell"/>
</dbReference>
<keyword evidence="2" id="KW-0812">Transmembrane</keyword>
<sequence>MNISRTLICFFLFSLQDGSTGLVSDQLSVYSVTEGADVRVECPFTSYKKSSFFCKEKCKQEDILIETTDAEDYQSGRYSIDHKQKGFFVTITQLTKSDSGEYRCGSTASSSRNSSKLIEIIVVDGEFLLKTECSSLSK</sequence>
<evidence type="ECO:0000256" key="4">
    <source>
        <dbReference type="SAM" id="SignalP"/>
    </source>
</evidence>
<feature type="chain" id="PRO_5044887546" description="Immunoglobulin domain-containing protein" evidence="4">
    <location>
        <begin position="22"/>
        <end position="138"/>
    </location>
</feature>
<evidence type="ECO:0000313" key="7">
    <source>
        <dbReference type="Proteomes" id="UP001619887"/>
    </source>
</evidence>
<comment type="subcellular location">
    <subcellularLocation>
        <location evidence="1">Membrane</location>
    </subcellularLocation>
</comment>
<dbReference type="PANTHER" id="PTHR11860:SF87">
    <property type="entry name" value="CMRF35-LIKE MOLECULE 8"/>
    <property type="match status" value="1"/>
</dbReference>
<proteinExistence type="predicted"/>
<evidence type="ECO:0000256" key="1">
    <source>
        <dbReference type="ARBA" id="ARBA00004370"/>
    </source>
</evidence>
<evidence type="ECO:0000256" key="2">
    <source>
        <dbReference type="ARBA" id="ARBA00022692"/>
    </source>
</evidence>
<dbReference type="InterPro" id="IPR050671">
    <property type="entry name" value="CD300_family_receptors"/>
</dbReference>
<reference evidence="6 7" key="2">
    <citation type="journal article" date="2024" name="G3 (Bethesda)">
        <title>The genome of the cryopelagic Antarctic bald notothen, Trematomus borchgrevinki.</title>
        <authorList>
            <person name="Rayamajhi N."/>
            <person name="Rivera-Colon A.G."/>
            <person name="Minhas B.F."/>
            <person name="Cheng C.C."/>
            <person name="Catchen J.M."/>
        </authorList>
    </citation>
    <scope>NUCLEOTIDE SEQUENCE [LARGE SCALE GENOMIC DNA]</scope>
    <source>
        <strain evidence="6">AGRC-2024</strain>
    </source>
</reference>
<feature type="signal peptide" evidence="4">
    <location>
        <begin position="1"/>
        <end position="21"/>
    </location>
</feature>
<name>A0ABD2HFJ7_PAGBO</name>
<reference evidence="6 7" key="1">
    <citation type="journal article" date="2022" name="G3 (Bethesda)">
        <title>Evaluating Illumina-, Nanopore-, and PacBio-based genome assembly strategies with the bald notothen, Trematomus borchgrevinki.</title>
        <authorList>
            <person name="Rayamajhi N."/>
            <person name="Cheng C.C."/>
            <person name="Catchen J.M."/>
        </authorList>
    </citation>
    <scope>NUCLEOTIDE SEQUENCE [LARGE SCALE GENOMIC DNA]</scope>
    <source>
        <strain evidence="6">AGRC-2024</strain>
    </source>
</reference>
<feature type="domain" description="Immunoglobulin" evidence="5">
    <location>
        <begin position="27"/>
        <end position="123"/>
    </location>
</feature>
<dbReference type="InterPro" id="IPR036179">
    <property type="entry name" value="Ig-like_dom_sf"/>
</dbReference>
<dbReference type="PANTHER" id="PTHR11860">
    <property type="entry name" value="POLYMERIC-IMMUNOGLOBULIN RECEPTOR"/>
    <property type="match status" value="1"/>
</dbReference>
<protein>
    <recommendedName>
        <fullName evidence="5">Immunoglobulin domain-containing protein</fullName>
    </recommendedName>
</protein>
<keyword evidence="7" id="KW-1185">Reference proteome</keyword>
<dbReference type="InterPro" id="IPR003599">
    <property type="entry name" value="Ig_sub"/>
</dbReference>
<dbReference type="InterPro" id="IPR013783">
    <property type="entry name" value="Ig-like_fold"/>
</dbReference>
<evidence type="ECO:0000313" key="6">
    <source>
        <dbReference type="EMBL" id="KAL3064798.1"/>
    </source>
</evidence>
<dbReference type="Gene3D" id="2.60.40.10">
    <property type="entry name" value="Immunoglobulins"/>
    <property type="match status" value="1"/>
</dbReference>
<comment type="caution">
    <text evidence="6">The sequence shown here is derived from an EMBL/GenBank/DDBJ whole genome shotgun (WGS) entry which is preliminary data.</text>
</comment>
<accession>A0ABD2HFJ7</accession>
<dbReference type="SUPFAM" id="SSF48726">
    <property type="entry name" value="Immunoglobulin"/>
    <property type="match status" value="1"/>
</dbReference>
<gene>
    <name evidence="6" type="ORF">OYC64_000932</name>
</gene>
<keyword evidence="3" id="KW-0472">Membrane</keyword>
<dbReference type="InterPro" id="IPR013106">
    <property type="entry name" value="Ig_V-set"/>
</dbReference>
<organism evidence="6 7">
    <name type="scientific">Pagothenia borchgrevinki</name>
    <name type="common">Bald rockcod</name>
    <name type="synonym">Trematomus borchgrevinki</name>
    <dbReference type="NCBI Taxonomy" id="8213"/>
    <lineage>
        <taxon>Eukaryota</taxon>
        <taxon>Metazoa</taxon>
        <taxon>Chordata</taxon>
        <taxon>Craniata</taxon>
        <taxon>Vertebrata</taxon>
        <taxon>Euteleostomi</taxon>
        <taxon>Actinopterygii</taxon>
        <taxon>Neopterygii</taxon>
        <taxon>Teleostei</taxon>
        <taxon>Neoteleostei</taxon>
        <taxon>Acanthomorphata</taxon>
        <taxon>Eupercaria</taxon>
        <taxon>Perciformes</taxon>
        <taxon>Notothenioidei</taxon>
        <taxon>Nototheniidae</taxon>
        <taxon>Pagothenia</taxon>
    </lineage>
</organism>
<evidence type="ECO:0000256" key="3">
    <source>
        <dbReference type="ARBA" id="ARBA00023136"/>
    </source>
</evidence>
<dbReference type="SMART" id="SM00409">
    <property type="entry name" value="IG"/>
    <property type="match status" value="1"/>
</dbReference>
<dbReference type="EMBL" id="JBIYXZ010002070">
    <property type="protein sequence ID" value="KAL3064798.1"/>
    <property type="molecule type" value="Genomic_DNA"/>
</dbReference>
<dbReference type="AlphaFoldDB" id="A0ABD2HFJ7"/>
<dbReference type="Pfam" id="PF07686">
    <property type="entry name" value="V-set"/>
    <property type="match status" value="1"/>
</dbReference>